<dbReference type="InterPro" id="IPR007492">
    <property type="entry name" value="LytTR_DNA-bd_dom"/>
</dbReference>
<accession>A0ABX5IH53</accession>
<feature type="compositionally biased region" description="Low complexity" evidence="7">
    <location>
        <begin position="124"/>
        <end position="138"/>
    </location>
</feature>
<dbReference type="Pfam" id="PF04397">
    <property type="entry name" value="LytTR"/>
    <property type="match status" value="1"/>
</dbReference>
<keyword evidence="11" id="KW-1185">Reference proteome</keyword>
<gene>
    <name evidence="10" type="ORF">BU607_00910</name>
</gene>
<name>A0ABX5IH53_9STAP</name>
<comment type="subcellular location">
    <subcellularLocation>
        <location evidence="1">Cytoplasm</location>
    </subcellularLocation>
</comment>
<dbReference type="PANTHER" id="PTHR37299:SF1">
    <property type="entry name" value="STAGE 0 SPORULATION PROTEIN A HOMOLOG"/>
    <property type="match status" value="1"/>
</dbReference>
<dbReference type="Gene3D" id="2.40.50.40">
    <property type="match status" value="1"/>
</dbReference>
<evidence type="ECO:0000256" key="7">
    <source>
        <dbReference type="SAM" id="MobiDB-lite"/>
    </source>
</evidence>
<dbReference type="GO" id="GO:0003677">
    <property type="term" value="F:DNA binding"/>
    <property type="evidence" value="ECO:0007669"/>
    <property type="project" value="UniProtKB-KW"/>
</dbReference>
<comment type="caution">
    <text evidence="10">The sequence shown here is derived from an EMBL/GenBank/DDBJ whole genome shotgun (WGS) entry which is preliminary data.</text>
</comment>
<evidence type="ECO:0000256" key="2">
    <source>
        <dbReference type="ARBA" id="ARBA00022553"/>
    </source>
</evidence>
<dbReference type="Gene3D" id="3.40.50.2300">
    <property type="match status" value="1"/>
</dbReference>
<feature type="domain" description="Response regulatory" evidence="8">
    <location>
        <begin position="2"/>
        <end position="116"/>
    </location>
</feature>
<dbReference type="InterPro" id="IPR001789">
    <property type="entry name" value="Sig_transdc_resp-reg_receiver"/>
</dbReference>
<dbReference type="SMART" id="SM00448">
    <property type="entry name" value="REC"/>
    <property type="match status" value="1"/>
</dbReference>
<sequence length="254" mass="29148">MRALIVEDEPLARNELSFLLSEIRPFEAIDEADSIQTAIEALLCHTFDVVFIDINLMDESGLDLATKIKQMDHPPHIIFATAHHAFAVKAFELNATDYILKPFEQQRIAQALQKVEQQPIHQATPTNTDNTTTPQETTGSASSKQTPVLPVEENERIHLIHFDEMIAITVNQGTTTIYTTDRTFETTEPLSHYESRLEQQDLIRIHRATLVNINHIQTIEPWFNYTYQLTMTEGLKFQVSRSYMKAFKQQLHLS</sequence>
<evidence type="ECO:0000259" key="9">
    <source>
        <dbReference type="PROSITE" id="PS50930"/>
    </source>
</evidence>
<dbReference type="Gene3D" id="2.20.25.10">
    <property type="match status" value="1"/>
</dbReference>
<dbReference type="PROSITE" id="PS50930">
    <property type="entry name" value="HTH_LYTTR"/>
    <property type="match status" value="1"/>
</dbReference>
<dbReference type="PANTHER" id="PTHR37299">
    <property type="entry name" value="TRANSCRIPTIONAL REGULATOR-RELATED"/>
    <property type="match status" value="1"/>
</dbReference>
<feature type="modified residue" description="4-aspartylphosphate" evidence="6">
    <location>
        <position position="53"/>
    </location>
</feature>
<organism evidence="10 11">
    <name type="scientific">Staphylococcus auricularis</name>
    <dbReference type="NCBI Taxonomy" id="29379"/>
    <lineage>
        <taxon>Bacteria</taxon>
        <taxon>Bacillati</taxon>
        <taxon>Bacillota</taxon>
        <taxon>Bacilli</taxon>
        <taxon>Bacillales</taxon>
        <taxon>Staphylococcaceae</taxon>
        <taxon>Staphylococcus</taxon>
    </lineage>
</organism>
<dbReference type="InterPro" id="IPR011006">
    <property type="entry name" value="CheY-like_superfamily"/>
</dbReference>
<dbReference type="RefSeq" id="WP_107392826.1">
    <property type="nucleotide sequence ID" value="NZ_JAHCOE010000002.1"/>
</dbReference>
<evidence type="ECO:0000313" key="11">
    <source>
        <dbReference type="Proteomes" id="UP000242694"/>
    </source>
</evidence>
<feature type="domain" description="HTH LytTR-type" evidence="9">
    <location>
        <begin position="149"/>
        <end position="253"/>
    </location>
</feature>
<keyword evidence="4 10" id="KW-0238">DNA-binding</keyword>
<evidence type="ECO:0000256" key="3">
    <source>
        <dbReference type="ARBA" id="ARBA00023015"/>
    </source>
</evidence>
<evidence type="ECO:0000256" key="1">
    <source>
        <dbReference type="ARBA" id="ARBA00004496"/>
    </source>
</evidence>
<dbReference type="Pfam" id="PF00072">
    <property type="entry name" value="Response_reg"/>
    <property type="match status" value="1"/>
</dbReference>
<dbReference type="NCBIfam" id="NF010684">
    <property type="entry name" value="PRK14084.1"/>
    <property type="match status" value="1"/>
</dbReference>
<proteinExistence type="predicted"/>
<keyword evidence="3" id="KW-0805">Transcription regulation</keyword>
<protein>
    <submittedName>
        <fullName evidence="10">DNA-binding response regulator</fullName>
    </submittedName>
</protein>
<evidence type="ECO:0000259" key="8">
    <source>
        <dbReference type="PROSITE" id="PS50110"/>
    </source>
</evidence>
<dbReference type="InterPro" id="IPR046947">
    <property type="entry name" value="LytR-like"/>
</dbReference>
<dbReference type="EMBL" id="PZDI01000003">
    <property type="protein sequence ID" value="PTH19561.1"/>
    <property type="molecule type" value="Genomic_DNA"/>
</dbReference>
<feature type="region of interest" description="Disordered" evidence="7">
    <location>
        <begin position="114"/>
        <end position="148"/>
    </location>
</feature>
<dbReference type="PROSITE" id="PS50110">
    <property type="entry name" value="RESPONSE_REGULATORY"/>
    <property type="match status" value="1"/>
</dbReference>
<dbReference type="SMART" id="SM00850">
    <property type="entry name" value="LytTR"/>
    <property type="match status" value="1"/>
</dbReference>
<evidence type="ECO:0000256" key="6">
    <source>
        <dbReference type="PROSITE-ProRule" id="PRU00169"/>
    </source>
</evidence>
<reference evidence="10 11" key="1">
    <citation type="journal article" date="2016" name="Front. Microbiol.">
        <title>Comprehensive Phylogenetic Analysis of Bovine Non-aureus Staphylococci Species Based on Whole-Genome Sequencing.</title>
        <authorList>
            <person name="Naushad S."/>
            <person name="Barkema H.W."/>
            <person name="Luby C."/>
            <person name="Condas L.A."/>
            <person name="Nobrega D.B."/>
            <person name="Carson D.A."/>
            <person name="De Buck J."/>
        </authorList>
    </citation>
    <scope>NUCLEOTIDE SEQUENCE [LARGE SCALE GENOMIC DNA]</scope>
    <source>
        <strain evidence="10 11">SNUC 993</strain>
    </source>
</reference>
<evidence type="ECO:0000256" key="4">
    <source>
        <dbReference type="ARBA" id="ARBA00023125"/>
    </source>
</evidence>
<evidence type="ECO:0000313" key="10">
    <source>
        <dbReference type="EMBL" id="PTH19561.1"/>
    </source>
</evidence>
<evidence type="ECO:0000256" key="5">
    <source>
        <dbReference type="ARBA" id="ARBA00023163"/>
    </source>
</evidence>
<dbReference type="SUPFAM" id="SSF52172">
    <property type="entry name" value="CheY-like"/>
    <property type="match status" value="1"/>
</dbReference>
<keyword evidence="5" id="KW-0804">Transcription</keyword>
<dbReference type="Proteomes" id="UP000242694">
    <property type="component" value="Unassembled WGS sequence"/>
</dbReference>
<keyword evidence="2 6" id="KW-0597">Phosphoprotein</keyword>